<sequence>YGSCWPTAAQLFKSNIVVVGSDSTTVECLVEGPVQYIAGVFVLAKYDLKEEFAL</sequence>
<evidence type="ECO:0000313" key="2">
    <source>
        <dbReference type="Proteomes" id="UP001189624"/>
    </source>
</evidence>
<reference evidence="1" key="1">
    <citation type="submission" date="2023-10" db="EMBL/GenBank/DDBJ databases">
        <authorList>
            <person name="Domelevo Entfellner J.-B."/>
        </authorList>
    </citation>
    <scope>NUCLEOTIDE SEQUENCE</scope>
</reference>
<protein>
    <submittedName>
        <fullName evidence="1">Uncharacterized protein</fullName>
    </submittedName>
</protein>
<dbReference type="Gramene" id="rna-AYBTSS11_LOCUS6998">
    <property type="protein sequence ID" value="CAJ1935601.1"/>
    <property type="gene ID" value="gene-AYBTSS11_LOCUS6998"/>
</dbReference>
<proteinExistence type="predicted"/>
<name>A0AA86S515_9FABA</name>
<dbReference type="AlphaFoldDB" id="A0AA86S515"/>
<dbReference type="EMBL" id="OY731400">
    <property type="protein sequence ID" value="CAJ1935601.1"/>
    <property type="molecule type" value="Genomic_DNA"/>
</dbReference>
<feature type="non-terminal residue" evidence="1">
    <location>
        <position position="54"/>
    </location>
</feature>
<keyword evidence="2" id="KW-1185">Reference proteome</keyword>
<dbReference type="Proteomes" id="UP001189624">
    <property type="component" value="Chromosome 3"/>
</dbReference>
<gene>
    <name evidence="1" type="ORF">AYBTSS11_LOCUS6998</name>
</gene>
<organism evidence="1 2">
    <name type="scientific">Sphenostylis stenocarpa</name>
    <dbReference type="NCBI Taxonomy" id="92480"/>
    <lineage>
        <taxon>Eukaryota</taxon>
        <taxon>Viridiplantae</taxon>
        <taxon>Streptophyta</taxon>
        <taxon>Embryophyta</taxon>
        <taxon>Tracheophyta</taxon>
        <taxon>Spermatophyta</taxon>
        <taxon>Magnoliopsida</taxon>
        <taxon>eudicotyledons</taxon>
        <taxon>Gunneridae</taxon>
        <taxon>Pentapetalae</taxon>
        <taxon>rosids</taxon>
        <taxon>fabids</taxon>
        <taxon>Fabales</taxon>
        <taxon>Fabaceae</taxon>
        <taxon>Papilionoideae</taxon>
        <taxon>50 kb inversion clade</taxon>
        <taxon>NPAAA clade</taxon>
        <taxon>indigoferoid/millettioid clade</taxon>
        <taxon>Phaseoleae</taxon>
        <taxon>Sphenostylis</taxon>
    </lineage>
</organism>
<accession>A0AA86S515</accession>
<feature type="non-terminal residue" evidence="1">
    <location>
        <position position="1"/>
    </location>
</feature>
<evidence type="ECO:0000313" key="1">
    <source>
        <dbReference type="EMBL" id="CAJ1935601.1"/>
    </source>
</evidence>